<organism evidence="1 2">
    <name type="scientific">[Clostridium] asparagiforme DSM 15981</name>
    <dbReference type="NCBI Taxonomy" id="518636"/>
    <lineage>
        <taxon>Bacteria</taxon>
        <taxon>Bacillati</taxon>
        <taxon>Bacillota</taxon>
        <taxon>Clostridia</taxon>
        <taxon>Lachnospirales</taxon>
        <taxon>Lachnospiraceae</taxon>
        <taxon>Enterocloster</taxon>
    </lineage>
</organism>
<evidence type="ECO:0000313" key="1">
    <source>
        <dbReference type="EMBL" id="EEG54284.1"/>
    </source>
</evidence>
<accession>C0D304</accession>
<gene>
    <name evidence="1" type="ORF">CLOSTASPAR_03644</name>
</gene>
<protein>
    <submittedName>
        <fullName evidence="1">Uncharacterized protein</fullName>
    </submittedName>
</protein>
<sequence length="57" mass="6572">MGRNRPGERKLKINRKRFAAAAGRLWYGHLESAGLGLCICGLQMPFCVEKRLWKRAR</sequence>
<dbReference type="Proteomes" id="UP000004756">
    <property type="component" value="Unassembled WGS sequence"/>
</dbReference>
<dbReference type="HOGENOM" id="CLU_2988401_0_0_9"/>
<name>C0D304_9FIRM</name>
<dbReference type="AlphaFoldDB" id="C0D304"/>
<dbReference type="EMBL" id="ACCJ01000281">
    <property type="protein sequence ID" value="EEG54284.1"/>
    <property type="molecule type" value="Genomic_DNA"/>
</dbReference>
<reference evidence="1 2" key="1">
    <citation type="submission" date="2009-02" db="EMBL/GenBank/DDBJ databases">
        <title>Draft genome sequence of Clostridium asparagiforme (DSM 15981).</title>
        <authorList>
            <person name="Sudarsanam P."/>
            <person name="Ley R."/>
            <person name="Guruge J."/>
            <person name="Turnbaugh P.J."/>
            <person name="Mahowald M."/>
            <person name="Liep D."/>
            <person name="Gordon J."/>
        </authorList>
    </citation>
    <scope>NUCLEOTIDE SEQUENCE [LARGE SCALE GENOMIC DNA]</scope>
    <source>
        <strain evidence="1 2">DSM 15981</strain>
    </source>
</reference>
<keyword evidence="2" id="KW-1185">Reference proteome</keyword>
<comment type="caution">
    <text evidence="1">The sequence shown here is derived from an EMBL/GenBank/DDBJ whole genome shotgun (WGS) entry which is preliminary data.</text>
</comment>
<proteinExistence type="predicted"/>
<evidence type="ECO:0000313" key="2">
    <source>
        <dbReference type="Proteomes" id="UP000004756"/>
    </source>
</evidence>